<proteinExistence type="inferred from homology"/>
<dbReference type="Pfam" id="PF01058">
    <property type="entry name" value="Oxidored_q6"/>
    <property type="match status" value="1"/>
</dbReference>
<dbReference type="GO" id="GO:0046872">
    <property type="term" value="F:metal ion binding"/>
    <property type="evidence" value="ECO:0007669"/>
    <property type="project" value="UniProtKB-KW"/>
</dbReference>
<dbReference type="AlphaFoldDB" id="A0A2T2WS68"/>
<comment type="similarity">
    <text evidence="2">Belongs to the complex I 20 kDa subunit family.</text>
</comment>
<dbReference type="Gene3D" id="3.40.50.12280">
    <property type="match status" value="1"/>
</dbReference>
<evidence type="ECO:0000256" key="5">
    <source>
        <dbReference type="ARBA" id="ARBA00023004"/>
    </source>
</evidence>
<evidence type="ECO:0000256" key="4">
    <source>
        <dbReference type="ARBA" id="ARBA00022723"/>
    </source>
</evidence>
<evidence type="ECO:0000256" key="1">
    <source>
        <dbReference type="ARBA" id="ARBA00001966"/>
    </source>
</evidence>
<sequence length="190" mass="20775">MFYWRWLSDLLHGPKTTTFPAQSDPHIVSRGEIHIQGTLNDETAPIRRAMAIRHVDGGSCNGCESELQLLTSPDYDFSRFGFSFTPSPRHADILVVTGVITRPIVEILQHVFEGMPSPKRVVALGQCAINGHVFAHAPDVLGSLKNVLPLTVEITGCPPTPADILQGLLQAVETYPIQQGENQNERSALG</sequence>
<dbReference type="GO" id="GO:0051539">
    <property type="term" value="F:4 iron, 4 sulfur cluster binding"/>
    <property type="evidence" value="ECO:0007669"/>
    <property type="project" value="UniProtKB-KW"/>
</dbReference>
<feature type="domain" description="NADH:ubiquinone oxidoreductase-like 20kDa subunit" evidence="7">
    <location>
        <begin position="60"/>
        <end position="170"/>
    </location>
</feature>
<comment type="cofactor">
    <cofactor evidence="1">
        <name>[4Fe-4S] cluster</name>
        <dbReference type="ChEBI" id="CHEBI:49883"/>
    </cofactor>
</comment>
<dbReference type="SUPFAM" id="SSF56770">
    <property type="entry name" value="HydA/Nqo6-like"/>
    <property type="match status" value="1"/>
</dbReference>
<evidence type="ECO:0000256" key="6">
    <source>
        <dbReference type="ARBA" id="ARBA00023014"/>
    </source>
</evidence>
<reference evidence="8 9" key="1">
    <citation type="journal article" date="2014" name="BMC Genomics">
        <title>Comparison of environmental and isolate Sulfobacillus genomes reveals diverse carbon, sulfur, nitrogen, and hydrogen metabolisms.</title>
        <authorList>
            <person name="Justice N.B."/>
            <person name="Norman A."/>
            <person name="Brown C.T."/>
            <person name="Singh A."/>
            <person name="Thomas B.C."/>
            <person name="Banfield J.F."/>
        </authorList>
    </citation>
    <scope>NUCLEOTIDE SEQUENCE [LARGE SCALE GENOMIC DNA]</scope>
    <source>
        <strain evidence="8">AMDSBA5</strain>
    </source>
</reference>
<dbReference type="PANTHER" id="PTHR42989:SF1">
    <property type="entry name" value="FORMATE HYDROGENLYASE SUBUNIT 7-RELATED"/>
    <property type="match status" value="1"/>
</dbReference>
<evidence type="ECO:0000256" key="2">
    <source>
        <dbReference type="ARBA" id="ARBA00009173"/>
    </source>
</evidence>
<keyword evidence="6" id="KW-0411">Iron-sulfur</keyword>
<dbReference type="Proteomes" id="UP000242705">
    <property type="component" value="Unassembled WGS sequence"/>
</dbReference>
<gene>
    <name evidence="8" type="ORF">C7B47_13105</name>
</gene>
<dbReference type="InterPro" id="IPR052375">
    <property type="entry name" value="Complex_I_20kDa-like"/>
</dbReference>
<comment type="caution">
    <text evidence="8">The sequence shown here is derived from an EMBL/GenBank/DDBJ whole genome shotgun (WGS) entry which is preliminary data.</text>
</comment>
<keyword evidence="5" id="KW-0408">Iron</keyword>
<keyword evidence="3" id="KW-0004">4Fe-4S</keyword>
<evidence type="ECO:0000313" key="8">
    <source>
        <dbReference type="EMBL" id="PSR25081.1"/>
    </source>
</evidence>
<evidence type="ECO:0000313" key="9">
    <source>
        <dbReference type="Proteomes" id="UP000242705"/>
    </source>
</evidence>
<dbReference type="EMBL" id="PXYX01000036">
    <property type="protein sequence ID" value="PSR25081.1"/>
    <property type="molecule type" value="Genomic_DNA"/>
</dbReference>
<accession>A0A2T2WS68</accession>
<evidence type="ECO:0000256" key="3">
    <source>
        <dbReference type="ARBA" id="ARBA00022485"/>
    </source>
</evidence>
<dbReference type="PANTHER" id="PTHR42989">
    <property type="entry name" value="HYDROGENASE-4 COMPONENT I"/>
    <property type="match status" value="1"/>
</dbReference>
<keyword evidence="4" id="KW-0479">Metal-binding</keyword>
<dbReference type="InterPro" id="IPR006137">
    <property type="entry name" value="NADH_UbQ_OxRdtase-like_20kDa"/>
</dbReference>
<evidence type="ECO:0000259" key="7">
    <source>
        <dbReference type="Pfam" id="PF01058"/>
    </source>
</evidence>
<keyword evidence="8" id="KW-0830">Ubiquinone</keyword>
<name>A0A2T2WS68_SULTH</name>
<protein>
    <submittedName>
        <fullName evidence="8">NADH:ubiquinone oxidoreductase</fullName>
    </submittedName>
</protein>
<organism evidence="8 9">
    <name type="scientific">Sulfobacillus thermosulfidooxidans</name>
    <dbReference type="NCBI Taxonomy" id="28034"/>
    <lineage>
        <taxon>Bacteria</taxon>
        <taxon>Bacillati</taxon>
        <taxon>Bacillota</taxon>
        <taxon>Clostridia</taxon>
        <taxon>Eubacteriales</taxon>
        <taxon>Clostridiales Family XVII. Incertae Sedis</taxon>
        <taxon>Sulfobacillus</taxon>
    </lineage>
</organism>